<dbReference type="InterPro" id="IPR034035">
    <property type="entry name" value="Astacin-like_dom"/>
</dbReference>
<dbReference type="PANTHER" id="PTHR10127:SF780">
    <property type="entry name" value="METALLOENDOPEPTIDASE"/>
    <property type="match status" value="1"/>
</dbReference>
<dbReference type="GO" id="GO:0008270">
    <property type="term" value="F:zinc ion binding"/>
    <property type="evidence" value="ECO:0007669"/>
    <property type="project" value="UniProtKB-UniRule"/>
</dbReference>
<protein>
    <recommendedName>
        <fullName evidence="7">Metalloendopeptidase</fullName>
        <ecNumber evidence="7">3.4.24.-</ecNumber>
    </recommendedName>
</protein>
<reference evidence="8" key="1">
    <citation type="submission" date="2022-03" db="EMBL/GenBank/DDBJ databases">
        <authorList>
            <person name="Martin C."/>
        </authorList>
    </citation>
    <scope>NUCLEOTIDE SEQUENCE</scope>
</reference>
<comment type="cofactor">
    <cofactor evidence="6 7">
        <name>Zn(2+)</name>
        <dbReference type="ChEBI" id="CHEBI:29105"/>
    </cofactor>
    <text evidence="6 7">Binds 1 zinc ion per subunit.</text>
</comment>
<name>A0A8J1U919_OWEFU</name>
<feature type="binding site" evidence="6">
    <location>
        <position position="156"/>
    </location>
    <ligand>
        <name>Zn(2+)</name>
        <dbReference type="ChEBI" id="CHEBI:29105"/>
        <note>catalytic</note>
    </ligand>
</feature>
<evidence type="ECO:0000256" key="2">
    <source>
        <dbReference type="ARBA" id="ARBA00022723"/>
    </source>
</evidence>
<dbReference type="EC" id="3.4.24.-" evidence="7"/>
<accession>A0A8J1U919</accession>
<keyword evidence="1 6" id="KW-0645">Protease</keyword>
<evidence type="ECO:0000313" key="8">
    <source>
        <dbReference type="EMBL" id="CAH1794671.1"/>
    </source>
</evidence>
<dbReference type="CDD" id="cd04280">
    <property type="entry name" value="ZnMc_astacin_like"/>
    <property type="match status" value="1"/>
</dbReference>
<feature type="binding site" evidence="6">
    <location>
        <position position="146"/>
    </location>
    <ligand>
        <name>Zn(2+)</name>
        <dbReference type="ChEBI" id="CHEBI:29105"/>
        <note>catalytic</note>
    </ligand>
</feature>
<dbReference type="PROSITE" id="PS51864">
    <property type="entry name" value="ASTACIN"/>
    <property type="match status" value="1"/>
</dbReference>
<dbReference type="OrthoDB" id="291007at2759"/>
<dbReference type="PANTHER" id="PTHR10127">
    <property type="entry name" value="DISCOIDIN, CUB, EGF, LAMININ , AND ZINC METALLOPROTEASE DOMAIN CONTAINING"/>
    <property type="match status" value="1"/>
</dbReference>
<dbReference type="GO" id="GO:0006508">
    <property type="term" value="P:proteolysis"/>
    <property type="evidence" value="ECO:0007669"/>
    <property type="project" value="UniProtKB-KW"/>
</dbReference>
<dbReference type="EMBL" id="CAIIXF020000009">
    <property type="protein sequence ID" value="CAH1794671.1"/>
    <property type="molecule type" value="Genomic_DNA"/>
</dbReference>
<evidence type="ECO:0000256" key="3">
    <source>
        <dbReference type="ARBA" id="ARBA00022801"/>
    </source>
</evidence>
<feature type="chain" id="PRO_5042621091" description="Metalloendopeptidase" evidence="7">
    <location>
        <begin position="17"/>
        <end position="250"/>
    </location>
</feature>
<dbReference type="AlphaFoldDB" id="A0A8J1U919"/>
<organism evidence="8 9">
    <name type="scientific">Owenia fusiformis</name>
    <name type="common">Polychaete worm</name>
    <dbReference type="NCBI Taxonomy" id="6347"/>
    <lineage>
        <taxon>Eukaryota</taxon>
        <taxon>Metazoa</taxon>
        <taxon>Spiralia</taxon>
        <taxon>Lophotrochozoa</taxon>
        <taxon>Annelida</taxon>
        <taxon>Polychaeta</taxon>
        <taxon>Sedentaria</taxon>
        <taxon>Canalipalpata</taxon>
        <taxon>Sabellida</taxon>
        <taxon>Oweniida</taxon>
        <taxon>Oweniidae</taxon>
        <taxon>Owenia</taxon>
    </lineage>
</organism>
<evidence type="ECO:0000256" key="5">
    <source>
        <dbReference type="ARBA" id="ARBA00023049"/>
    </source>
</evidence>
<evidence type="ECO:0000256" key="7">
    <source>
        <dbReference type="RuleBase" id="RU361183"/>
    </source>
</evidence>
<evidence type="ECO:0000256" key="4">
    <source>
        <dbReference type="ARBA" id="ARBA00022833"/>
    </source>
</evidence>
<dbReference type="SMART" id="SM00235">
    <property type="entry name" value="ZnMc"/>
    <property type="match status" value="1"/>
</dbReference>
<dbReference type="Proteomes" id="UP000749559">
    <property type="component" value="Unassembled WGS sequence"/>
</dbReference>
<feature type="binding site" evidence="6">
    <location>
        <position position="150"/>
    </location>
    <ligand>
        <name>Zn(2+)</name>
        <dbReference type="ChEBI" id="CHEBI:29105"/>
        <note>catalytic</note>
    </ligand>
</feature>
<keyword evidence="5 6" id="KW-0482">Metalloprotease</keyword>
<feature type="active site" evidence="6">
    <location>
        <position position="147"/>
    </location>
</feature>
<dbReference type="InterPro" id="IPR024079">
    <property type="entry name" value="MetalloPept_cat_dom_sf"/>
</dbReference>
<dbReference type="SUPFAM" id="SSF55486">
    <property type="entry name" value="Metalloproteases ('zincins'), catalytic domain"/>
    <property type="match status" value="1"/>
</dbReference>
<feature type="signal peptide" evidence="7">
    <location>
        <begin position="1"/>
        <end position="16"/>
    </location>
</feature>
<evidence type="ECO:0000256" key="1">
    <source>
        <dbReference type="ARBA" id="ARBA00022670"/>
    </source>
</evidence>
<dbReference type="PRINTS" id="PR00480">
    <property type="entry name" value="ASTACIN"/>
</dbReference>
<keyword evidence="4 6" id="KW-0862">Zinc</keyword>
<sequence>MKVLFILTLAVIAASAEHYPTDEEALLAEEGAGKFEGDIDEDPNSPDLFNAMTNRARRWANGVVPFVIHSEFPSAVRTRILDGINTLNRQTAIGGRACLNIRPRTNERDYILVRRLQGCFSRIGRSGGAQTLSIGRGCERIGTVMHEFLHALGFYHEQSRSDRDNFVTINWSNIRRGTEGNFRKLAVGRIDLLGTNYNYNSVMHYGAYAFAINRRVRTIVPRDSNANIGQRTRLDALDIRRVQIFYECNR</sequence>
<gene>
    <name evidence="8" type="ORF">OFUS_LOCUS19332</name>
</gene>
<keyword evidence="3 6" id="KW-0378">Hydrolase</keyword>
<keyword evidence="9" id="KW-1185">Reference proteome</keyword>
<keyword evidence="2 6" id="KW-0479">Metal-binding</keyword>
<proteinExistence type="predicted"/>
<dbReference type="InterPro" id="IPR006026">
    <property type="entry name" value="Peptidase_Metallo"/>
</dbReference>
<dbReference type="Pfam" id="PF01400">
    <property type="entry name" value="Astacin"/>
    <property type="match status" value="1"/>
</dbReference>
<dbReference type="GO" id="GO:0004222">
    <property type="term" value="F:metalloendopeptidase activity"/>
    <property type="evidence" value="ECO:0007669"/>
    <property type="project" value="UniProtKB-UniRule"/>
</dbReference>
<comment type="caution">
    <text evidence="6">Lacks conserved residue(s) required for the propagation of feature annotation.</text>
</comment>
<comment type="caution">
    <text evidence="8">The sequence shown here is derived from an EMBL/GenBank/DDBJ whole genome shotgun (WGS) entry which is preliminary data.</text>
</comment>
<evidence type="ECO:0000256" key="6">
    <source>
        <dbReference type="PROSITE-ProRule" id="PRU01211"/>
    </source>
</evidence>
<keyword evidence="7" id="KW-0732">Signal</keyword>
<dbReference type="Gene3D" id="3.40.390.10">
    <property type="entry name" value="Collagenase (Catalytic Domain)"/>
    <property type="match status" value="1"/>
</dbReference>
<evidence type="ECO:0000313" key="9">
    <source>
        <dbReference type="Proteomes" id="UP000749559"/>
    </source>
</evidence>
<dbReference type="InterPro" id="IPR001506">
    <property type="entry name" value="Peptidase_M12A"/>
</dbReference>